<evidence type="ECO:0000313" key="2">
    <source>
        <dbReference type="Proteomes" id="UP000011115"/>
    </source>
</evidence>
<dbReference type="InterPro" id="IPR032675">
    <property type="entry name" value="LRR_dom_sf"/>
</dbReference>
<dbReference type="PANTHER" id="PTHR15140">
    <property type="entry name" value="TUBULIN-SPECIFIC CHAPERONE E"/>
    <property type="match status" value="1"/>
</dbReference>
<dbReference type="InParanoid" id="M1B0K9"/>
<keyword evidence="2" id="KW-1185">Reference proteome</keyword>
<dbReference type="Gene3D" id="3.80.10.10">
    <property type="entry name" value="Ribonuclease Inhibitor"/>
    <property type="match status" value="1"/>
</dbReference>
<name>M1B0K9_SOLTU</name>
<dbReference type="PaxDb" id="4113-PGSC0003DMT400034378"/>
<dbReference type="Gramene" id="PGSC0003DMT400034378">
    <property type="protein sequence ID" value="PGSC0003DMT400034378"/>
    <property type="gene ID" value="PGSC0003DMG400013219"/>
</dbReference>
<organism evidence="1 2">
    <name type="scientific">Solanum tuberosum</name>
    <name type="common">Potato</name>
    <dbReference type="NCBI Taxonomy" id="4113"/>
    <lineage>
        <taxon>Eukaryota</taxon>
        <taxon>Viridiplantae</taxon>
        <taxon>Streptophyta</taxon>
        <taxon>Embryophyta</taxon>
        <taxon>Tracheophyta</taxon>
        <taxon>Spermatophyta</taxon>
        <taxon>Magnoliopsida</taxon>
        <taxon>eudicotyledons</taxon>
        <taxon>Gunneridae</taxon>
        <taxon>Pentapetalae</taxon>
        <taxon>asterids</taxon>
        <taxon>lamiids</taxon>
        <taxon>Solanales</taxon>
        <taxon>Solanaceae</taxon>
        <taxon>Solanoideae</taxon>
        <taxon>Solaneae</taxon>
        <taxon>Solanum</taxon>
    </lineage>
</organism>
<dbReference type="Proteomes" id="UP000011115">
    <property type="component" value="Unassembled WGS sequence"/>
</dbReference>
<reference evidence="1" key="2">
    <citation type="submission" date="2015-06" db="UniProtKB">
        <authorList>
            <consortium name="EnsemblPlants"/>
        </authorList>
    </citation>
    <scope>IDENTIFICATION</scope>
    <source>
        <strain evidence="1">DM1-3 516 R44</strain>
    </source>
</reference>
<accession>M1B0K9</accession>
<sequence>MGEEDTFKNLKFLKLYQVTLSKWEVGEESFPALEKLELERCHKLEEIPPSFEYIWSLKIIKLVESPQLKDSAMKIKEHAEDMRGGDELQVVGRKNIPLLK</sequence>
<evidence type="ECO:0000313" key="1">
    <source>
        <dbReference type="EnsemblPlants" id="PGSC0003DMT400034378"/>
    </source>
</evidence>
<reference evidence="2" key="1">
    <citation type="journal article" date="2011" name="Nature">
        <title>Genome sequence and analysis of the tuber crop potato.</title>
        <authorList>
            <consortium name="The Potato Genome Sequencing Consortium"/>
        </authorList>
    </citation>
    <scope>NUCLEOTIDE SEQUENCE [LARGE SCALE GENOMIC DNA]</scope>
    <source>
        <strain evidence="2">cv. DM1-3 516 R44</strain>
    </source>
</reference>
<dbReference type="AlphaFoldDB" id="M1B0K9"/>
<protein>
    <submittedName>
        <fullName evidence="1">Plant resistance protein</fullName>
    </submittedName>
</protein>
<proteinExistence type="predicted"/>
<dbReference type="EnsemblPlants" id="PGSC0003DMT400034378">
    <property type="protein sequence ID" value="PGSC0003DMT400034378"/>
    <property type="gene ID" value="PGSC0003DMG400013219"/>
</dbReference>
<dbReference type="HOGENOM" id="CLU_165086_0_0_1"/>
<dbReference type="OMA" id="VLWECHM"/>
<dbReference type="PANTHER" id="PTHR15140:SF52">
    <property type="entry name" value="LATE BLIGHT RESISTANCE PROTEIN HOMOLOG R1A-4"/>
    <property type="match status" value="1"/>
</dbReference>